<organism evidence="1 2">
    <name type="scientific">Methanosarcina vacuolata Z-761</name>
    <dbReference type="NCBI Taxonomy" id="1434123"/>
    <lineage>
        <taxon>Archaea</taxon>
        <taxon>Methanobacteriati</taxon>
        <taxon>Methanobacteriota</taxon>
        <taxon>Stenosarchaea group</taxon>
        <taxon>Methanomicrobia</taxon>
        <taxon>Methanosarcinales</taxon>
        <taxon>Methanosarcinaceae</taxon>
        <taxon>Methanosarcina</taxon>
    </lineage>
</organism>
<name>A0A0E3Q6M7_9EURY</name>
<evidence type="ECO:0000313" key="1">
    <source>
        <dbReference type="EMBL" id="AKB44488.1"/>
    </source>
</evidence>
<gene>
    <name evidence="1" type="ORF">MSVAZ_2219</name>
</gene>
<dbReference type="STRING" id="1434123.MSVAZ_2219"/>
<accession>A0A0E3Q6M7</accession>
<dbReference type="PATRIC" id="fig|1434123.4.peg.2709"/>
<reference evidence="1 2" key="1">
    <citation type="submission" date="2014-07" db="EMBL/GenBank/DDBJ databases">
        <title>Methanogenic archaea and the global carbon cycle.</title>
        <authorList>
            <person name="Henriksen J.R."/>
            <person name="Luke J."/>
            <person name="Reinhart S."/>
            <person name="Benedict M.N."/>
            <person name="Youngblut N.D."/>
            <person name="Metcalf M.E."/>
            <person name="Whitaker R.J."/>
            <person name="Metcalf W.W."/>
        </authorList>
    </citation>
    <scope>NUCLEOTIDE SEQUENCE [LARGE SCALE GENOMIC DNA]</scope>
    <source>
        <strain evidence="1 2">Z-761</strain>
    </source>
</reference>
<dbReference type="KEGG" id="mvc:MSVAZ_2219"/>
<dbReference type="EMBL" id="CP009520">
    <property type="protein sequence ID" value="AKB44488.1"/>
    <property type="molecule type" value="Genomic_DNA"/>
</dbReference>
<keyword evidence="2" id="KW-1185">Reference proteome</keyword>
<evidence type="ECO:0000313" key="2">
    <source>
        <dbReference type="Proteomes" id="UP000033096"/>
    </source>
</evidence>
<sequence length="53" mass="5824">MCETELCSGELSPGEFDFIGRIPVPLKYTFKIRLNCYFPMGGGSGYLPLNSCA</sequence>
<dbReference type="AlphaFoldDB" id="A0A0E3Q6M7"/>
<dbReference type="Proteomes" id="UP000033096">
    <property type="component" value="Chromosome"/>
</dbReference>
<proteinExistence type="predicted"/>
<protein>
    <submittedName>
        <fullName evidence="1">Spermidine/putrescine-binding protein</fullName>
    </submittedName>
</protein>
<dbReference type="HOGENOM" id="CLU_3057193_0_0_2"/>